<keyword evidence="5" id="KW-0479">Metal-binding</keyword>
<dbReference type="GO" id="GO:0097367">
    <property type="term" value="F:carbohydrate derivative binding"/>
    <property type="evidence" value="ECO:0007669"/>
    <property type="project" value="InterPro"/>
</dbReference>
<dbReference type="PANTHER" id="PTHR42745">
    <property type="match status" value="1"/>
</dbReference>
<dbReference type="InterPro" id="IPR035474">
    <property type="entry name" value="SIS_Kpsf"/>
</dbReference>
<dbReference type="InterPro" id="IPR000644">
    <property type="entry name" value="CBS_dom"/>
</dbReference>
<dbReference type="EC" id="5.3.1.13" evidence="10"/>
<evidence type="ECO:0000256" key="6">
    <source>
        <dbReference type="PIRSR" id="PIRSR004692-3"/>
    </source>
</evidence>
<dbReference type="FunFam" id="3.40.50.10490:FF:000011">
    <property type="entry name" value="Arabinose 5-phosphate isomerase"/>
    <property type="match status" value="1"/>
</dbReference>
<dbReference type="Gene3D" id="3.10.580.10">
    <property type="entry name" value="CBS-domain"/>
    <property type="match status" value="1"/>
</dbReference>
<dbReference type="Pfam" id="PF01380">
    <property type="entry name" value="SIS"/>
    <property type="match status" value="1"/>
</dbReference>
<keyword evidence="5" id="KW-0862">Zinc</keyword>
<dbReference type="InterPro" id="IPR046348">
    <property type="entry name" value="SIS_dom_sf"/>
</dbReference>
<accession>A0A245ZT88</accession>
<dbReference type="EMBL" id="NBBJ01000001">
    <property type="protein sequence ID" value="OWK32941.1"/>
    <property type="molecule type" value="Genomic_DNA"/>
</dbReference>
<dbReference type="PROSITE" id="PS51371">
    <property type="entry name" value="CBS"/>
    <property type="match status" value="2"/>
</dbReference>
<keyword evidence="3 7" id="KW-0129">CBS domain</keyword>
<dbReference type="GO" id="GO:0046872">
    <property type="term" value="F:metal ion binding"/>
    <property type="evidence" value="ECO:0007669"/>
    <property type="project" value="UniProtKB-KW"/>
</dbReference>
<dbReference type="CDD" id="cd04604">
    <property type="entry name" value="CBS_pair_SIS_assoc"/>
    <property type="match status" value="1"/>
</dbReference>
<evidence type="ECO:0000256" key="5">
    <source>
        <dbReference type="PIRSR" id="PIRSR004692-2"/>
    </source>
</evidence>
<dbReference type="PROSITE" id="PS51464">
    <property type="entry name" value="SIS"/>
    <property type="match status" value="1"/>
</dbReference>
<evidence type="ECO:0000259" key="8">
    <source>
        <dbReference type="PROSITE" id="PS51371"/>
    </source>
</evidence>
<evidence type="ECO:0000313" key="11">
    <source>
        <dbReference type="Proteomes" id="UP000197783"/>
    </source>
</evidence>
<dbReference type="SUPFAM" id="SSF53697">
    <property type="entry name" value="SIS domain"/>
    <property type="match status" value="1"/>
</dbReference>
<feature type="site" description="Catalytically relevant" evidence="6">
    <location>
        <position position="134"/>
    </location>
</feature>
<evidence type="ECO:0000256" key="7">
    <source>
        <dbReference type="PROSITE-ProRule" id="PRU00703"/>
    </source>
</evidence>
<keyword evidence="11" id="KW-1185">Reference proteome</keyword>
<dbReference type="Pfam" id="PF00571">
    <property type="entry name" value="CBS"/>
    <property type="match status" value="2"/>
</dbReference>
<dbReference type="CDD" id="cd05014">
    <property type="entry name" value="SIS_Kpsf"/>
    <property type="match status" value="1"/>
</dbReference>
<dbReference type="AlphaFoldDB" id="A0A245ZT88"/>
<reference evidence="10 11" key="1">
    <citation type="submission" date="2017-03" db="EMBL/GenBank/DDBJ databases">
        <title>Genome sequence of Sphingomonas mucosissima DSM 17494.</title>
        <authorList>
            <person name="Poehlein A."/>
            <person name="Wuebbeler J.H."/>
            <person name="Steinbuechel A."/>
            <person name="Daniel R."/>
        </authorList>
    </citation>
    <scope>NUCLEOTIDE SEQUENCE [LARGE SCALE GENOMIC DNA]</scope>
    <source>
        <strain evidence="10 11">DSM 17494</strain>
    </source>
</reference>
<protein>
    <submittedName>
        <fullName evidence="10">Arabinose 5-phosphate isomerase KdsD</fullName>
        <ecNumber evidence="10">5.3.1.13</ecNumber>
    </submittedName>
</protein>
<evidence type="ECO:0000256" key="2">
    <source>
        <dbReference type="ARBA" id="ARBA00022737"/>
    </source>
</evidence>
<dbReference type="PIRSF" id="PIRSF004692">
    <property type="entry name" value="KdsD_KpsF"/>
    <property type="match status" value="1"/>
</dbReference>
<dbReference type="SMART" id="SM00116">
    <property type="entry name" value="CBS"/>
    <property type="match status" value="2"/>
</dbReference>
<feature type="site" description="Catalytically relevant" evidence="6">
    <location>
        <position position="82"/>
    </location>
</feature>
<keyword evidence="2" id="KW-0677">Repeat</keyword>
<feature type="binding site" evidence="5">
    <location>
        <position position="105"/>
    </location>
    <ligand>
        <name>Zn(2+)</name>
        <dbReference type="ChEBI" id="CHEBI:29105"/>
    </ligand>
</feature>
<comment type="similarity">
    <text evidence="1 4">Belongs to the SIS family. GutQ/KpsF subfamily.</text>
</comment>
<dbReference type="InterPro" id="IPR046342">
    <property type="entry name" value="CBS_dom_sf"/>
</dbReference>
<comment type="caution">
    <text evidence="10">The sequence shown here is derived from an EMBL/GenBank/DDBJ whole genome shotgun (WGS) entry which is preliminary data.</text>
</comment>
<sequence>MHQPVRSLAKDDKMPTSLGEIITLPRRSETRTVAARAVALAAEGIAALEACFSDPIFSSEFERLVTMIADSRGRVILAGMGKSGIIARKITATLTSTGVPATFLHPAEAGHGDLGMITRDDVVLVISHSGESSELATIFSYCKRFAIPIVTITAQPESTAAKAADFHICLPTVREACPIQLSPTTSTTVQLVFGDALAMTLMAGKGFSTEDFHRLHPNGRLGARLLKVRDVMAHGANVPRVTPNATLLDATIEMTRTRLGGTAVVDDEGRLVGAFTDGDLRRTVTADRTLTDAVGKYMSHTPLCIGPGELASEAIRLMHERNVMLLFVRDGERLAGVVHMHDVLRAGVV</sequence>
<dbReference type="InterPro" id="IPR050986">
    <property type="entry name" value="GutQ/KpsF_isomerases"/>
</dbReference>
<dbReference type="GO" id="GO:0005975">
    <property type="term" value="P:carbohydrate metabolic process"/>
    <property type="evidence" value="ECO:0007669"/>
    <property type="project" value="InterPro"/>
</dbReference>
<keyword evidence="10" id="KW-0413">Isomerase</keyword>
<feature type="site" description="Catalytically relevant" evidence="6">
    <location>
        <position position="216"/>
    </location>
</feature>
<feature type="domain" description="CBS" evidence="8">
    <location>
        <begin position="232"/>
        <end position="290"/>
    </location>
</feature>
<feature type="site" description="Catalytically relevant" evidence="6">
    <location>
        <position position="175"/>
    </location>
</feature>
<dbReference type="InterPro" id="IPR001347">
    <property type="entry name" value="SIS_dom"/>
</dbReference>
<dbReference type="PANTHER" id="PTHR42745:SF1">
    <property type="entry name" value="ARABINOSE 5-PHOSPHATE ISOMERASE KDSD"/>
    <property type="match status" value="1"/>
</dbReference>
<dbReference type="Proteomes" id="UP000197783">
    <property type="component" value="Unassembled WGS sequence"/>
</dbReference>
<feature type="domain" description="SIS" evidence="9">
    <location>
        <begin position="64"/>
        <end position="207"/>
    </location>
</feature>
<gene>
    <name evidence="10" type="primary">kdsD_1</name>
    <name evidence="10" type="ORF">SPMU_12840</name>
</gene>
<evidence type="ECO:0000256" key="1">
    <source>
        <dbReference type="ARBA" id="ARBA00008165"/>
    </source>
</evidence>
<proteinExistence type="inferred from homology"/>
<dbReference type="NCBIfam" id="TIGR00393">
    <property type="entry name" value="kpsF"/>
    <property type="match status" value="1"/>
</dbReference>
<name>A0A245ZT88_9SPHN</name>
<evidence type="ECO:0000259" key="9">
    <source>
        <dbReference type="PROSITE" id="PS51464"/>
    </source>
</evidence>
<evidence type="ECO:0000256" key="3">
    <source>
        <dbReference type="ARBA" id="ARBA00023122"/>
    </source>
</evidence>
<evidence type="ECO:0000256" key="4">
    <source>
        <dbReference type="PIRNR" id="PIRNR004692"/>
    </source>
</evidence>
<evidence type="ECO:0000313" key="10">
    <source>
        <dbReference type="EMBL" id="OWK32941.1"/>
    </source>
</evidence>
<feature type="domain" description="CBS" evidence="8">
    <location>
        <begin position="298"/>
        <end position="349"/>
    </location>
</feature>
<organism evidence="10 11">
    <name type="scientific">Sphingomonas mucosissima</name>
    <dbReference type="NCBI Taxonomy" id="370959"/>
    <lineage>
        <taxon>Bacteria</taxon>
        <taxon>Pseudomonadati</taxon>
        <taxon>Pseudomonadota</taxon>
        <taxon>Alphaproteobacteria</taxon>
        <taxon>Sphingomonadales</taxon>
        <taxon>Sphingomonadaceae</taxon>
        <taxon>Sphingomonas</taxon>
    </lineage>
</organism>
<dbReference type="GO" id="GO:1901135">
    <property type="term" value="P:carbohydrate derivative metabolic process"/>
    <property type="evidence" value="ECO:0007669"/>
    <property type="project" value="InterPro"/>
</dbReference>
<dbReference type="GO" id="GO:0019146">
    <property type="term" value="F:arabinose-5-phosphate isomerase activity"/>
    <property type="evidence" value="ECO:0007669"/>
    <property type="project" value="UniProtKB-EC"/>
</dbReference>
<dbReference type="Gene3D" id="3.40.50.10490">
    <property type="entry name" value="Glucose-6-phosphate isomerase like protein, domain 1"/>
    <property type="match status" value="1"/>
</dbReference>
<dbReference type="InterPro" id="IPR004800">
    <property type="entry name" value="KdsD/KpsF-type"/>
</dbReference>